<evidence type="ECO:0000313" key="3">
    <source>
        <dbReference type="EMBL" id="MBO2456325.1"/>
    </source>
</evidence>
<dbReference type="Proteomes" id="UP000680206">
    <property type="component" value="Unassembled WGS sequence"/>
</dbReference>
<keyword evidence="4" id="KW-1185">Reference proteome</keyword>
<feature type="region of interest" description="Disordered" evidence="1">
    <location>
        <begin position="37"/>
        <end position="81"/>
    </location>
</feature>
<organism evidence="3 4">
    <name type="scientific">Actinomadura violacea</name>
    <dbReference type="NCBI Taxonomy" id="2819934"/>
    <lineage>
        <taxon>Bacteria</taxon>
        <taxon>Bacillati</taxon>
        <taxon>Actinomycetota</taxon>
        <taxon>Actinomycetes</taxon>
        <taxon>Streptosporangiales</taxon>
        <taxon>Thermomonosporaceae</taxon>
        <taxon>Actinomadura</taxon>
    </lineage>
</organism>
<evidence type="ECO:0008006" key="5">
    <source>
        <dbReference type="Google" id="ProtNLM"/>
    </source>
</evidence>
<name>A0ABS3RJT7_9ACTN</name>
<reference evidence="3 4" key="1">
    <citation type="submission" date="2021-03" db="EMBL/GenBank/DDBJ databases">
        <title>Actinomadura violae sp. nov., isolated from lichen in Thailand.</title>
        <authorList>
            <person name="Kanchanasin P."/>
            <person name="Saeng-In P."/>
            <person name="Phongsopitanun W."/>
            <person name="Yuki M."/>
            <person name="Kudo T."/>
            <person name="Ohkuma M."/>
            <person name="Tanasupawat S."/>
        </authorList>
    </citation>
    <scope>NUCLEOTIDE SEQUENCE [LARGE SCALE GENOMIC DNA]</scope>
    <source>
        <strain evidence="3 4">LCR2-06</strain>
    </source>
</reference>
<dbReference type="EMBL" id="JAGEPF010000001">
    <property type="protein sequence ID" value="MBO2456325.1"/>
    <property type="molecule type" value="Genomic_DNA"/>
</dbReference>
<protein>
    <recommendedName>
        <fullName evidence="5">Mce-associated membrane protein</fullName>
    </recommendedName>
</protein>
<gene>
    <name evidence="3" type="ORF">J4709_01815</name>
</gene>
<keyword evidence="2" id="KW-0472">Membrane</keyword>
<comment type="caution">
    <text evidence="3">The sequence shown here is derived from an EMBL/GenBank/DDBJ whole genome shotgun (WGS) entry which is preliminary data.</text>
</comment>
<proteinExistence type="predicted"/>
<keyword evidence="2" id="KW-1133">Transmembrane helix</keyword>
<evidence type="ECO:0000313" key="4">
    <source>
        <dbReference type="Proteomes" id="UP000680206"/>
    </source>
</evidence>
<keyword evidence="2" id="KW-0812">Transmembrane</keyword>
<evidence type="ECO:0000256" key="1">
    <source>
        <dbReference type="SAM" id="MobiDB-lite"/>
    </source>
</evidence>
<feature type="compositionally biased region" description="Low complexity" evidence="1">
    <location>
        <begin position="41"/>
        <end position="68"/>
    </location>
</feature>
<evidence type="ECO:0000256" key="2">
    <source>
        <dbReference type="SAM" id="Phobius"/>
    </source>
</evidence>
<feature type="transmembrane region" description="Helical" evidence="2">
    <location>
        <begin position="12"/>
        <end position="30"/>
    </location>
</feature>
<dbReference type="RefSeq" id="WP_208236124.1">
    <property type="nucleotide sequence ID" value="NZ_JAGEPF010000001.1"/>
</dbReference>
<sequence length="209" mass="21607">MADQERASVPRPGLGCVAVVAVVLALAYVLPQRLKSDGGKADAPSVPSASATAPSAPAAIAPAPTATPHGGLPDPKTVDRGDATAVSRAAVQVMWTVDAAGDRDQLDAYLRARPYLSAKYAKALNAEPVGAVPSLWRDHRAYARVRLTLEAIEDGVGADTATTAHRQWAVTVTPTGRDGWKGAPVHATAFVTLARGNDGGWQISEVTTA</sequence>
<accession>A0ABS3RJT7</accession>